<reference evidence="1 2" key="1">
    <citation type="journal article" date="2016" name="Nat. Commun.">
        <title>Thousands of microbial genomes shed light on interconnected biogeochemical processes in an aquifer system.</title>
        <authorList>
            <person name="Anantharaman K."/>
            <person name="Brown C.T."/>
            <person name="Hug L.A."/>
            <person name="Sharon I."/>
            <person name="Castelle C.J."/>
            <person name="Probst A.J."/>
            <person name="Thomas B.C."/>
            <person name="Singh A."/>
            <person name="Wilkins M.J."/>
            <person name="Karaoz U."/>
            <person name="Brodie E.L."/>
            <person name="Williams K.H."/>
            <person name="Hubbard S.S."/>
            <person name="Banfield J.F."/>
        </authorList>
    </citation>
    <scope>NUCLEOTIDE SEQUENCE [LARGE SCALE GENOMIC DNA]</scope>
</reference>
<organism evidence="1 2">
    <name type="scientific">Candidatus Raymondbacteria bacterium RIFOXYD12_FULL_49_13</name>
    <dbReference type="NCBI Taxonomy" id="1817890"/>
    <lineage>
        <taxon>Bacteria</taxon>
        <taxon>Raymondiibacteriota</taxon>
    </lineage>
</organism>
<proteinExistence type="predicted"/>
<evidence type="ECO:0000313" key="1">
    <source>
        <dbReference type="EMBL" id="OGK07308.1"/>
    </source>
</evidence>
<comment type="caution">
    <text evidence="1">The sequence shown here is derived from an EMBL/GenBank/DDBJ whole genome shotgun (WGS) entry which is preliminary data.</text>
</comment>
<protein>
    <submittedName>
        <fullName evidence="1">Uncharacterized protein</fullName>
    </submittedName>
</protein>
<dbReference type="Proteomes" id="UP000179243">
    <property type="component" value="Unassembled WGS sequence"/>
</dbReference>
<sequence length="84" mass="9437">MPYCRFFLDGLIGIADALADGMSAYRIAKYQWSLSLRVILRAVSQIKNTVTPWLAKLYQEATGTIKTGFQALTQAVLKTICCYR</sequence>
<gene>
    <name evidence="1" type="ORF">A2519_14380</name>
</gene>
<accession>A0A1F7FKZ8</accession>
<dbReference type="EMBL" id="MFYX01000011">
    <property type="protein sequence ID" value="OGK07308.1"/>
    <property type="molecule type" value="Genomic_DNA"/>
</dbReference>
<dbReference type="AlphaFoldDB" id="A0A1F7FKZ8"/>
<evidence type="ECO:0000313" key="2">
    <source>
        <dbReference type="Proteomes" id="UP000179243"/>
    </source>
</evidence>
<name>A0A1F7FKZ8_UNCRA</name>